<reference evidence="8" key="1">
    <citation type="journal article" date="2020" name="mSystems">
        <title>Genome- and Community-Level Interaction Insights into Carbon Utilization and Element Cycling Functions of Hydrothermarchaeota in Hydrothermal Sediment.</title>
        <authorList>
            <person name="Zhou Z."/>
            <person name="Liu Y."/>
            <person name="Xu W."/>
            <person name="Pan J."/>
            <person name="Luo Z.H."/>
            <person name="Li M."/>
        </authorList>
    </citation>
    <scope>NUCLEOTIDE SEQUENCE [LARGE SCALE GENOMIC DNA]</scope>
    <source>
        <strain evidence="8">HyVt-115</strain>
    </source>
</reference>
<comment type="similarity">
    <text evidence="2 6">Belongs to the flagella basal body rod proteins family.</text>
</comment>
<keyword evidence="4 6" id="KW-0975">Bacterial flagellum</keyword>
<comment type="caution">
    <text evidence="8">The sequence shown here is derived from an EMBL/GenBank/DDBJ whole genome shotgun (WGS) entry which is preliminary data.</text>
</comment>
<comment type="subunit">
    <text evidence="6">The basal body constitutes a major portion of the flagellar organelle and consists of a number of rings mounted on a central rod.</text>
</comment>
<dbReference type="PIRSF" id="PIRSF002889">
    <property type="entry name" value="Rod_FlgB"/>
    <property type="match status" value="1"/>
</dbReference>
<dbReference type="AlphaFoldDB" id="A0A7C0Y8F0"/>
<dbReference type="PANTHER" id="PTHR30435:SF12">
    <property type="entry name" value="FLAGELLAR BASAL BODY ROD PROTEIN FLGB"/>
    <property type="match status" value="1"/>
</dbReference>
<dbReference type="PANTHER" id="PTHR30435">
    <property type="entry name" value="FLAGELLAR PROTEIN"/>
    <property type="match status" value="1"/>
</dbReference>
<dbReference type="Proteomes" id="UP000885690">
    <property type="component" value="Unassembled WGS sequence"/>
</dbReference>
<keyword evidence="8" id="KW-0966">Cell projection</keyword>
<evidence type="ECO:0000256" key="5">
    <source>
        <dbReference type="ARBA" id="ARBA00024934"/>
    </source>
</evidence>
<evidence type="ECO:0000313" key="8">
    <source>
        <dbReference type="EMBL" id="HDD53385.1"/>
    </source>
</evidence>
<evidence type="ECO:0000259" key="7">
    <source>
        <dbReference type="Pfam" id="PF00460"/>
    </source>
</evidence>
<dbReference type="GO" id="GO:0030694">
    <property type="term" value="C:bacterial-type flagellum basal body, rod"/>
    <property type="evidence" value="ECO:0007669"/>
    <property type="project" value="InterPro"/>
</dbReference>
<dbReference type="EMBL" id="DQWS01000181">
    <property type="protein sequence ID" value="HDD53385.1"/>
    <property type="molecule type" value="Genomic_DNA"/>
</dbReference>
<comment type="function">
    <text evidence="5 6">Structural component of flagellum, the bacterial motility apparatus. Part of the rod structure of flagellar basal body.</text>
</comment>
<protein>
    <recommendedName>
        <fullName evidence="3 6">Flagellar basal body rod protein FlgB</fullName>
    </recommendedName>
</protein>
<evidence type="ECO:0000256" key="3">
    <source>
        <dbReference type="ARBA" id="ARBA00014376"/>
    </source>
</evidence>
<keyword evidence="8" id="KW-0969">Cilium</keyword>
<name>A0A7C0Y8F0_9BACT</name>
<organism evidence="8">
    <name type="scientific">Thermosulfidibacter takaii</name>
    <dbReference type="NCBI Taxonomy" id="412593"/>
    <lineage>
        <taxon>Bacteria</taxon>
        <taxon>Pseudomonadati</taxon>
        <taxon>Thermosulfidibacterota</taxon>
        <taxon>Thermosulfidibacteria</taxon>
        <taxon>Thermosulfidibacterales</taxon>
        <taxon>Thermosulfidibacteraceae</taxon>
    </lineage>
</organism>
<dbReference type="GO" id="GO:0071978">
    <property type="term" value="P:bacterial-type flagellum-dependent swarming motility"/>
    <property type="evidence" value="ECO:0007669"/>
    <property type="project" value="TreeGrafter"/>
</dbReference>
<sequence length="133" mass="14868">MDTKSVLSALERGLTFCARRQQVLASNIANAQTPGYKAFDLVMKDLGDEEPEGRIQLVATHFNHIRGPADLEMAGEVEMVETVNPYPSLDGNTVDVDREMAKLSENDLRYQTLVKVLVKKFDRIRMAITGEGR</sequence>
<dbReference type="Pfam" id="PF00460">
    <property type="entry name" value="Flg_bb_rod"/>
    <property type="match status" value="1"/>
</dbReference>
<keyword evidence="8" id="KW-0282">Flagellum</keyword>
<dbReference type="InterPro" id="IPR001444">
    <property type="entry name" value="Flag_bb_rod_N"/>
</dbReference>
<comment type="subcellular location">
    <subcellularLocation>
        <location evidence="1 6">Bacterial flagellum basal body</location>
    </subcellularLocation>
</comment>
<evidence type="ECO:0000256" key="2">
    <source>
        <dbReference type="ARBA" id="ARBA00009677"/>
    </source>
</evidence>
<evidence type="ECO:0000256" key="6">
    <source>
        <dbReference type="PIRNR" id="PIRNR002889"/>
    </source>
</evidence>
<accession>A0A7C0Y8F0</accession>
<evidence type="ECO:0000256" key="4">
    <source>
        <dbReference type="ARBA" id="ARBA00023143"/>
    </source>
</evidence>
<dbReference type="InterPro" id="IPR006300">
    <property type="entry name" value="FlgB"/>
</dbReference>
<feature type="domain" description="Flagellar basal body rod protein N-terminal" evidence="7">
    <location>
        <begin position="12"/>
        <end position="37"/>
    </location>
</feature>
<gene>
    <name evidence="8" type="primary">flgB</name>
    <name evidence="8" type="ORF">ENF32_04890</name>
</gene>
<evidence type="ECO:0000256" key="1">
    <source>
        <dbReference type="ARBA" id="ARBA00004117"/>
    </source>
</evidence>
<proteinExistence type="inferred from homology"/>
<dbReference type="NCBIfam" id="TIGR01396">
    <property type="entry name" value="FlgB"/>
    <property type="match status" value="1"/>
</dbReference>